<organism evidence="1 2">
    <name type="scientific">Streptomyces pulveraceus</name>
    <dbReference type="NCBI Taxonomy" id="68258"/>
    <lineage>
        <taxon>Bacteria</taxon>
        <taxon>Bacillati</taxon>
        <taxon>Actinomycetota</taxon>
        <taxon>Actinomycetes</taxon>
        <taxon>Kitasatosporales</taxon>
        <taxon>Streptomycetaceae</taxon>
        <taxon>Streptomyces</taxon>
    </lineage>
</organism>
<proteinExistence type="predicted"/>
<comment type="caution">
    <text evidence="1">The sequence shown here is derived from an EMBL/GenBank/DDBJ whole genome shotgun (WGS) entry which is preliminary data.</text>
</comment>
<dbReference type="Proteomes" id="UP001596200">
    <property type="component" value="Unassembled WGS sequence"/>
</dbReference>
<dbReference type="RefSeq" id="WP_344516780.1">
    <property type="nucleotide sequence ID" value="NZ_BAAATU010000043.1"/>
</dbReference>
<evidence type="ECO:0000313" key="1">
    <source>
        <dbReference type="EMBL" id="MFC5918625.1"/>
    </source>
</evidence>
<dbReference type="EMBL" id="JBHSPU010000042">
    <property type="protein sequence ID" value="MFC5918625.1"/>
    <property type="molecule type" value="Genomic_DNA"/>
</dbReference>
<reference evidence="2" key="1">
    <citation type="journal article" date="2019" name="Int. J. Syst. Evol. Microbiol.">
        <title>The Global Catalogue of Microorganisms (GCM) 10K type strain sequencing project: providing services to taxonomists for standard genome sequencing and annotation.</title>
        <authorList>
            <consortium name="The Broad Institute Genomics Platform"/>
            <consortium name="The Broad Institute Genome Sequencing Center for Infectious Disease"/>
            <person name="Wu L."/>
            <person name="Ma J."/>
        </authorList>
    </citation>
    <scope>NUCLEOTIDE SEQUENCE [LARGE SCALE GENOMIC DNA]</scope>
    <source>
        <strain evidence="2">JCM 4147</strain>
    </source>
</reference>
<keyword evidence="2" id="KW-1185">Reference proteome</keyword>
<evidence type="ECO:0000313" key="2">
    <source>
        <dbReference type="Proteomes" id="UP001596200"/>
    </source>
</evidence>
<name>A0ABW1GXV7_9ACTN</name>
<accession>A0ABW1GXV7</accession>
<protein>
    <submittedName>
        <fullName evidence="1">Uncharacterized protein</fullName>
    </submittedName>
</protein>
<sequence length="52" mass="5611">MIAQLLNGRAPVVAAYEVTADALPEVIWPGAREAELSRDSSAQLRIWPSAGY</sequence>
<gene>
    <name evidence="1" type="ORF">ACFP1B_35120</name>
</gene>